<dbReference type="PANTHER" id="PTHR13211:SF0">
    <property type="entry name" value="TELOMERASE CAJAL BODY PROTEIN 1"/>
    <property type="match status" value="1"/>
</dbReference>
<comment type="caution">
    <text evidence="1">The sequence shown here is derived from an EMBL/GenBank/DDBJ whole genome shotgun (WGS) entry which is preliminary data.</text>
</comment>
<dbReference type="EMBL" id="MLAK01000057">
    <property type="protein sequence ID" value="OHT16907.1"/>
    <property type="molecule type" value="Genomic_DNA"/>
</dbReference>
<dbReference type="InterPro" id="IPR015943">
    <property type="entry name" value="WD40/YVTN_repeat-like_dom_sf"/>
</dbReference>
<accession>A0A1J4L0B7</accession>
<proteinExistence type="predicted"/>
<evidence type="ECO:0000313" key="1">
    <source>
        <dbReference type="EMBL" id="OHT16907.1"/>
    </source>
</evidence>
<dbReference type="InterPro" id="IPR051150">
    <property type="entry name" value="SWT21/TCAB1_mRNA_Telomere"/>
</dbReference>
<dbReference type="RefSeq" id="XP_068370043.1">
    <property type="nucleotide sequence ID" value="XM_068496841.1"/>
</dbReference>
<dbReference type="Proteomes" id="UP000179807">
    <property type="component" value="Unassembled WGS sequence"/>
</dbReference>
<evidence type="ECO:0008006" key="3">
    <source>
        <dbReference type="Google" id="ProtNLM"/>
    </source>
</evidence>
<dbReference type="VEuPathDB" id="TrichDB:TRFO_12773"/>
<dbReference type="Gene3D" id="2.130.10.10">
    <property type="entry name" value="YVTN repeat-like/Quinoprotein amine dehydrogenase"/>
    <property type="match status" value="1"/>
</dbReference>
<dbReference type="PANTHER" id="PTHR13211">
    <property type="entry name" value="TELOMERASE CAJAL BODY PROTEIN 1"/>
    <property type="match status" value="1"/>
</dbReference>
<reference evidence="1" key="1">
    <citation type="submission" date="2016-10" db="EMBL/GenBank/DDBJ databases">
        <authorList>
            <person name="Benchimol M."/>
            <person name="Almeida L.G."/>
            <person name="Vasconcelos A.T."/>
            <person name="Perreira-Neves A."/>
            <person name="Rosa I.A."/>
            <person name="Tasca T."/>
            <person name="Bogo M.R."/>
            <person name="de Souza W."/>
        </authorList>
    </citation>
    <scope>NUCLEOTIDE SEQUENCE [LARGE SCALE GENOMIC DNA]</scope>
    <source>
        <strain evidence="1">K</strain>
    </source>
</reference>
<name>A0A1J4L0B7_9EUKA</name>
<dbReference type="OrthoDB" id="239865at2759"/>
<keyword evidence="2" id="KW-1185">Reference proteome</keyword>
<dbReference type="GeneID" id="94831545"/>
<protein>
    <recommendedName>
        <fullName evidence="3">Anaphase-promoting complex subunit 4 WD40 domain-containing protein</fullName>
    </recommendedName>
</protein>
<evidence type="ECO:0000313" key="2">
    <source>
        <dbReference type="Proteomes" id="UP000179807"/>
    </source>
</evidence>
<sequence>MQNFTLSTKIEIDFLPRRLHWSPDYNCLITTSYSNNLQILDFQNQNEIKVKLDKKFPTTVTNCCWYPLMKVSEAASCCFACVCPFNPIFLVDSISGRIRSSYRCQFNGDRPASLTTVCFNGASILAGGTRNLYECDIQRSDRLGEPALECPGIVMSISPHPTSACIAVGVSTGDIVFIDSRNYEVLESEKFHLHAIDQIEWYGDFLVFSSARLENEVIGIDTRMPAVPSIVVETNRKSSRPVSLSIGDDLMFVGNENSEALAFDLKNEAQLIGKVGDEETPYAVYNKVLKKVVAASGKHVIVENEEEDEIDVTYEPKLKTFGVYG</sequence>
<gene>
    <name evidence="1" type="ORF">TRFO_12773</name>
</gene>
<dbReference type="SUPFAM" id="SSF50978">
    <property type="entry name" value="WD40 repeat-like"/>
    <property type="match status" value="1"/>
</dbReference>
<dbReference type="AlphaFoldDB" id="A0A1J4L0B7"/>
<organism evidence="1 2">
    <name type="scientific">Tritrichomonas foetus</name>
    <dbReference type="NCBI Taxonomy" id="1144522"/>
    <lineage>
        <taxon>Eukaryota</taxon>
        <taxon>Metamonada</taxon>
        <taxon>Parabasalia</taxon>
        <taxon>Tritrichomonadida</taxon>
        <taxon>Tritrichomonadidae</taxon>
        <taxon>Tritrichomonas</taxon>
    </lineage>
</organism>
<dbReference type="InterPro" id="IPR036322">
    <property type="entry name" value="WD40_repeat_dom_sf"/>
</dbReference>